<dbReference type="Proteomes" id="UP000286415">
    <property type="component" value="Unassembled WGS sequence"/>
</dbReference>
<keyword evidence="9" id="KW-1185">Reference proteome</keyword>
<dbReference type="AlphaFoldDB" id="A0A419PMK5"/>
<dbReference type="SMART" id="SM00355">
    <property type="entry name" value="ZnF_C2H2"/>
    <property type="match status" value="2"/>
</dbReference>
<dbReference type="GO" id="GO:0008270">
    <property type="term" value="F:zinc ion binding"/>
    <property type="evidence" value="ECO:0007669"/>
    <property type="project" value="UniProtKB-KW"/>
</dbReference>
<feature type="compositionally biased region" description="Pro residues" evidence="6">
    <location>
        <begin position="159"/>
        <end position="178"/>
    </location>
</feature>
<feature type="domain" description="C2H2-type" evidence="7">
    <location>
        <begin position="13"/>
        <end position="34"/>
    </location>
</feature>
<feature type="domain" description="C2H2-type" evidence="7">
    <location>
        <begin position="37"/>
        <end position="58"/>
    </location>
</feature>
<dbReference type="STRING" id="79923.A0A419PMK5"/>
<evidence type="ECO:0000256" key="1">
    <source>
        <dbReference type="ARBA" id="ARBA00004123"/>
    </source>
</evidence>
<organism evidence="8 9">
    <name type="scientific">Clonorchis sinensis</name>
    <name type="common">Chinese liver fluke</name>
    <dbReference type="NCBI Taxonomy" id="79923"/>
    <lineage>
        <taxon>Eukaryota</taxon>
        <taxon>Metazoa</taxon>
        <taxon>Spiralia</taxon>
        <taxon>Lophotrochozoa</taxon>
        <taxon>Platyhelminthes</taxon>
        <taxon>Trematoda</taxon>
        <taxon>Digenea</taxon>
        <taxon>Opisthorchiida</taxon>
        <taxon>Opisthorchiata</taxon>
        <taxon>Opisthorchiidae</taxon>
        <taxon>Clonorchis</taxon>
    </lineage>
</organism>
<dbReference type="InParanoid" id="A0A419PMK5"/>
<dbReference type="GO" id="GO:0005634">
    <property type="term" value="C:nucleus"/>
    <property type="evidence" value="ECO:0007669"/>
    <property type="project" value="UniProtKB-SubCell"/>
</dbReference>
<dbReference type="OrthoDB" id="1306014at2759"/>
<comment type="subcellular location">
    <subcellularLocation>
        <location evidence="1">Nucleus</location>
    </subcellularLocation>
</comment>
<dbReference type="EMBL" id="NIRI02000056">
    <property type="protein sequence ID" value="KAG5445717.1"/>
    <property type="molecule type" value="Genomic_DNA"/>
</dbReference>
<feature type="compositionally biased region" description="Basic and acidic residues" evidence="6">
    <location>
        <begin position="98"/>
        <end position="114"/>
    </location>
</feature>
<gene>
    <name evidence="8" type="ORF">CSKR_112718</name>
</gene>
<dbReference type="PANTHER" id="PTHR23215">
    <property type="entry name" value="ZINC FINGER PROTEIN 207"/>
    <property type="match status" value="1"/>
</dbReference>
<sequence length="625" mass="68691">MGRKKRKQLKPWCWYCNREFDDEKILIQHQKAKHFKCPFCHRKLFTGPGLSIHCNQVHKEKLDKIPNALPNRTSTVIDIYGMVGIPEVDLIEHERQKLGIEEEEPPEKMSKEDEGPSFYPPLPPALPFLPGFAPPMAGYPPIGILPAVHMHPPASTLQIPPPPPPPPPSAPAPPPPVPNSVADQSPTVTPKATFPAYSSPGNAVKTQVPKVPKPTSGVNGVTVELIHPSDDLSLEELRAEVGRYKRLLEAACAPPPPPVCVPAQTPLAGAVAPVGLAPPMVVPHLQCCTHQLLRTCSHRCRWVAPRDLCLLRLSASQVYHPHLRLSRHGRECRRYAFDASLGNLTVSQPSCFLRVAWQLGTERVLQLNDSLIPNPLWWCNDHYSQWAFSAPLFVQRRARGLGFSRVVQSGDIDGKNTAHDDFRIVPDHTLVLCFVPSKCGFVLQDSSSFLIVLQNEELDSVHISCDCAVAQDQDADNVRQLALSMTSQTDLSESKGPSKRILLIAPSLFDRLLKLPSNLAEDGTSIKRIYFYGFGDTAFSQGRDEKLALKSKHPKTVGGARGLIIQYGRNTVKSQQGTGVTPNTSVIRGGSGIGTSQQVRTFESLASGRVLQENYTVHCLTGGVF</sequence>
<feature type="region of interest" description="Disordered" evidence="6">
    <location>
        <begin position="153"/>
        <end position="215"/>
    </location>
</feature>
<evidence type="ECO:0000256" key="4">
    <source>
        <dbReference type="ARBA" id="ARBA00022833"/>
    </source>
</evidence>
<dbReference type="CDD" id="cd20908">
    <property type="entry name" value="SUF4-like"/>
    <property type="match status" value="1"/>
</dbReference>
<accession>A0A419PMK5</accession>
<evidence type="ECO:0000256" key="2">
    <source>
        <dbReference type="ARBA" id="ARBA00022723"/>
    </source>
</evidence>
<keyword evidence="5" id="KW-0539">Nucleus</keyword>
<dbReference type="InterPro" id="IPR013087">
    <property type="entry name" value="Znf_C2H2_type"/>
</dbReference>
<feature type="compositionally biased region" description="Polar residues" evidence="6">
    <location>
        <begin position="181"/>
        <end position="190"/>
    </location>
</feature>
<name>A0A419PMK5_CLOSI</name>
<comment type="caution">
    <text evidence="8">The sequence shown here is derived from an EMBL/GenBank/DDBJ whole genome shotgun (WGS) entry which is preliminary data.</text>
</comment>
<evidence type="ECO:0000313" key="9">
    <source>
        <dbReference type="Proteomes" id="UP000286415"/>
    </source>
</evidence>
<evidence type="ECO:0000256" key="5">
    <source>
        <dbReference type="ARBA" id="ARBA00023242"/>
    </source>
</evidence>
<protein>
    <recommendedName>
        <fullName evidence="7">C2H2-type domain-containing protein</fullName>
    </recommendedName>
</protein>
<reference evidence="8 9" key="1">
    <citation type="journal article" date="2018" name="Biotechnol. Adv.">
        <title>Improved genomic resources and new bioinformatic workflow for the carcinogenic parasite Clonorchis sinensis: Biotechnological implications.</title>
        <authorList>
            <person name="Wang D."/>
            <person name="Korhonen P.K."/>
            <person name="Gasser R.B."/>
            <person name="Young N.D."/>
        </authorList>
    </citation>
    <scope>NUCLEOTIDE SEQUENCE [LARGE SCALE GENOMIC DNA]</scope>
    <source>
        <strain evidence="8">Cs-k2</strain>
    </source>
</reference>
<keyword evidence="2" id="KW-0479">Metal-binding</keyword>
<evidence type="ECO:0000256" key="6">
    <source>
        <dbReference type="SAM" id="MobiDB-lite"/>
    </source>
</evidence>
<evidence type="ECO:0000256" key="3">
    <source>
        <dbReference type="ARBA" id="ARBA00022771"/>
    </source>
</evidence>
<keyword evidence="3" id="KW-0863">Zinc-finger</keyword>
<keyword evidence="4" id="KW-0862">Zinc</keyword>
<evidence type="ECO:0000313" key="8">
    <source>
        <dbReference type="EMBL" id="KAG5445717.1"/>
    </source>
</evidence>
<evidence type="ECO:0000259" key="7">
    <source>
        <dbReference type="PROSITE" id="PS00028"/>
    </source>
</evidence>
<dbReference type="PANTHER" id="PTHR23215:SF0">
    <property type="entry name" value="BUB3-INTERACTING AND GLEBS MOTIF-CONTAINING PROTEIN ZNF207"/>
    <property type="match status" value="1"/>
</dbReference>
<dbReference type="PROSITE" id="PS00028">
    <property type="entry name" value="ZINC_FINGER_C2H2_1"/>
    <property type="match status" value="2"/>
</dbReference>
<proteinExistence type="predicted"/>
<feature type="region of interest" description="Disordered" evidence="6">
    <location>
        <begin position="98"/>
        <end position="120"/>
    </location>
</feature>
<reference evidence="8 9" key="2">
    <citation type="journal article" date="2021" name="Genomics">
        <title>High-quality reference genome for Clonorchis sinensis.</title>
        <authorList>
            <person name="Young N.D."/>
            <person name="Stroehlein A.J."/>
            <person name="Kinkar L."/>
            <person name="Wang T."/>
            <person name="Sohn W.M."/>
            <person name="Chang B.C.H."/>
            <person name="Kaur P."/>
            <person name="Weisz D."/>
            <person name="Dudchenko O."/>
            <person name="Aiden E.L."/>
            <person name="Korhonen P.K."/>
            <person name="Gasser R.B."/>
        </authorList>
    </citation>
    <scope>NUCLEOTIDE SEQUENCE [LARGE SCALE GENOMIC DNA]</scope>
    <source>
        <strain evidence="8">Cs-k2</strain>
    </source>
</reference>